<reference evidence="1" key="1">
    <citation type="submission" date="2023-07" db="EMBL/GenBank/DDBJ databases">
        <title>Black Yeasts Isolated from many extreme environments.</title>
        <authorList>
            <person name="Coleine C."/>
            <person name="Stajich J.E."/>
            <person name="Selbmann L."/>
        </authorList>
    </citation>
    <scope>NUCLEOTIDE SEQUENCE</scope>
    <source>
        <strain evidence="1">CCFEE 5714</strain>
    </source>
</reference>
<comment type="caution">
    <text evidence="1">The sequence shown here is derived from an EMBL/GenBank/DDBJ whole genome shotgun (WGS) entry which is preliminary data.</text>
</comment>
<dbReference type="Proteomes" id="UP001281147">
    <property type="component" value="Unassembled WGS sequence"/>
</dbReference>
<protein>
    <submittedName>
        <fullName evidence="1">Uncharacterized protein</fullName>
    </submittedName>
</protein>
<evidence type="ECO:0000313" key="2">
    <source>
        <dbReference type="Proteomes" id="UP001281147"/>
    </source>
</evidence>
<name>A0ACC3N8T5_9PEZI</name>
<accession>A0ACC3N8T5</accession>
<evidence type="ECO:0000313" key="1">
    <source>
        <dbReference type="EMBL" id="KAK3711993.1"/>
    </source>
</evidence>
<sequence>MSDLRSFQATLQERISPTEREWRYYVPKLPHTEATNGAALVKAISFTSSATKNKVQLRLEKAPQNRVTRSEPLHLFLMLSFADFRLREPTLSNDSEEQVLPARDSSDYVARLLKTGIILNGIRYHFFGHSNSQLKSRSCFMFAAPKDEISTKVEAFGDFTKMKTVSKKAKRIGLLFSSAEMATTLEPGRCEDIDDIVHGGDYIFTDGCGLISKQLATTIVQRRNIVYRNKRYLPSVFQTRYRGYKGVLTLCPTLKGEIQVQFRQSIKKFTAVGDLSLSVVEYSQPYTFGFLDDEVIMLMHSLGISTDTLLRKQAEYLSFLREVSQGDHRAAFQFLSLQSEIDLAEKMLMDGIEAVRVQLRRMVKQEYAKMLNKREEQRCRIMIPRSRLLFGVCDPSSKNAMDGRLRPGTCFVRITLDGNGEARTLINTEVLVTRNPCLHPGDLQKFKVVEVPEWSHLVDCIVFPTCGNRPSADLMSGGDLDGDKFFVTWDSDIIPRLVSQPAAYPGAKERVTFGRITDDDRAEFFAKYTNASLGRVKSLYLKWARLKGPLSAECQQLNRLFSQCVDGNRIKIPPNFEDPPEPAAGTLPFVLDVLHTAATKIINGAAVDRSIDSANCPDDLLDILARRDSLAVSEFQLIKLVLQRCEENSGSFGDYADLFHYSALSDEQQAWLLSRLPSTRNMPSLVRNGLLQSELLDPAELRQFRLDNPRLRWKPVFASSTDRMGRFLSSISRSFEIFHKKLIVLQPDERLTLMIYVPCKVSSASEVHVGASVRVFALPRSSGHDSVNYRVMPPKVNYRIYCDDSGFQLYETKRSNTFIFITRGPVDDSKFRSSNNEGDRRRLKQETLDDGINFDCRASVALNKISEPIRMHVGRMRGAGVLAAVSHLQNCSWPVITNLAQEIYAISNRDTESMRYLDEWLDFVETEEVLHLFRSEPQDYRVPSLDDTDRREYSSAVTDVVWGKDMSRLHTIRTSEEIVEIMRLLNDARQKTRLRNVYTELLSIGANDSSAVERSSLLHVLLSFLPSSVFLTQPFLESQLWQTCKDSAGEETSVVFPSLMRELVLGANHLRVLVRKPFKLLLKELSHMSFGDLAELVELIALSVDSAEVALDLLVECIEPESARLLMGTPREVHQFTNSLTGIALDHIDEGSSSRTFAEHTFELKHAGLDAGSEIVKGSFRIDAVGAPLKTGDHVRFVASQSPENAQLDQPYSMDAVVVRSEQGSATFRCIHHPPSFLHDCTWRYKHCGSFITSKAMIDAVTAFYAEKEAVCGLYKKLVGHSKDHFERPKETEQVTSSDALNKSQNRALSASITYPLAFLWGPPGTGKTHTIAVILRHLFQAFPKSRLLVTAPTHNAVDNILQRFIDEDGPETIKQEPLRVSTTLTKVSPKLHHLTVDAMVGKDLSEDHSGRREAQKRVRRSKLVFTTCAGAGIGLLRSEQFDIVLIDEASQQTEPETLIPLTKGCQRAILVGDHVQLRATVQKHAVVTGFDVSLFERHYKMHDVPGVAKVMLDTQYRMHPDICSFSSNTFYEGQLHTADAMANIPVPTSQFPWPPKSRKVFVQCAASEDLGRQSKSNQGQVNVCQMVCKLLSTAAAETKPSPIQGSPTPRPPEVTILTPYIRQRELLKAAIPACTVASVDGYQGREADIIAFVTVRSNAHRDVGFLKDLRRLNVAMTRAKAGVIIIGGKETLIGTVSKDDDEESKGVWKSLVDQCTKVEISGPVLSPTTKLRAGTR</sequence>
<keyword evidence="2" id="KW-1185">Reference proteome</keyword>
<gene>
    <name evidence="1" type="ORF">LTR37_009305</name>
</gene>
<proteinExistence type="predicted"/>
<organism evidence="1 2">
    <name type="scientific">Vermiconidia calcicola</name>
    <dbReference type="NCBI Taxonomy" id="1690605"/>
    <lineage>
        <taxon>Eukaryota</taxon>
        <taxon>Fungi</taxon>
        <taxon>Dikarya</taxon>
        <taxon>Ascomycota</taxon>
        <taxon>Pezizomycotina</taxon>
        <taxon>Dothideomycetes</taxon>
        <taxon>Dothideomycetidae</taxon>
        <taxon>Mycosphaerellales</taxon>
        <taxon>Extremaceae</taxon>
        <taxon>Vermiconidia</taxon>
    </lineage>
</organism>
<dbReference type="EMBL" id="JAUTXU010000072">
    <property type="protein sequence ID" value="KAK3711993.1"/>
    <property type="molecule type" value="Genomic_DNA"/>
</dbReference>